<name>A0A1Y2B521_9FUNG</name>
<dbReference type="Proteomes" id="UP000193642">
    <property type="component" value="Unassembled WGS sequence"/>
</dbReference>
<dbReference type="AlphaFoldDB" id="A0A1Y2B521"/>
<evidence type="ECO:0000256" key="1">
    <source>
        <dbReference type="SAM" id="Phobius"/>
    </source>
</evidence>
<organism evidence="2 3">
    <name type="scientific">Rhizoclosmatium globosum</name>
    <dbReference type="NCBI Taxonomy" id="329046"/>
    <lineage>
        <taxon>Eukaryota</taxon>
        <taxon>Fungi</taxon>
        <taxon>Fungi incertae sedis</taxon>
        <taxon>Chytridiomycota</taxon>
        <taxon>Chytridiomycota incertae sedis</taxon>
        <taxon>Chytridiomycetes</taxon>
        <taxon>Chytridiales</taxon>
        <taxon>Chytriomycetaceae</taxon>
        <taxon>Rhizoclosmatium</taxon>
    </lineage>
</organism>
<evidence type="ECO:0000313" key="3">
    <source>
        <dbReference type="Proteomes" id="UP000193642"/>
    </source>
</evidence>
<dbReference type="EMBL" id="MCGO01000085">
    <property type="protein sequence ID" value="ORY29932.1"/>
    <property type="molecule type" value="Genomic_DNA"/>
</dbReference>
<proteinExistence type="predicted"/>
<keyword evidence="3" id="KW-1185">Reference proteome</keyword>
<comment type="caution">
    <text evidence="2">The sequence shown here is derived from an EMBL/GenBank/DDBJ whole genome shotgun (WGS) entry which is preliminary data.</text>
</comment>
<protein>
    <submittedName>
        <fullName evidence="2">Uncharacterized protein</fullName>
    </submittedName>
</protein>
<sequence length="171" mass="19182">MSDSPRYIKIHQSVLRLFLVLLSFWILFNVEWIYQLKTRNTLPTTQQQSERTHLLQPQVPVLFLRNNNSTVVEEKAWFTGRYRNGAVMLASANFGAANSSMLSNMLCSLAKNAPRTLNSLVIWATDIEAAHLLANISANISTSRYNSTFGVYFYNTTLPSTLSSGNSNSGL</sequence>
<keyword evidence="1" id="KW-1133">Transmembrane helix</keyword>
<dbReference type="OrthoDB" id="540503at2759"/>
<evidence type="ECO:0000313" key="2">
    <source>
        <dbReference type="EMBL" id="ORY29932.1"/>
    </source>
</evidence>
<keyword evidence="1" id="KW-0472">Membrane</keyword>
<gene>
    <name evidence="2" type="ORF">BCR33DRAFT_792835</name>
</gene>
<keyword evidence="1" id="KW-0812">Transmembrane</keyword>
<feature type="transmembrane region" description="Helical" evidence="1">
    <location>
        <begin position="14"/>
        <end position="34"/>
    </location>
</feature>
<accession>A0A1Y2B521</accession>
<reference evidence="2 3" key="1">
    <citation type="submission" date="2016-07" db="EMBL/GenBank/DDBJ databases">
        <title>Pervasive Adenine N6-methylation of Active Genes in Fungi.</title>
        <authorList>
            <consortium name="DOE Joint Genome Institute"/>
            <person name="Mondo S.J."/>
            <person name="Dannebaum R.O."/>
            <person name="Kuo R.C."/>
            <person name="Labutti K."/>
            <person name="Haridas S."/>
            <person name="Kuo A."/>
            <person name="Salamov A."/>
            <person name="Ahrendt S.R."/>
            <person name="Lipzen A."/>
            <person name="Sullivan W."/>
            <person name="Andreopoulos W.B."/>
            <person name="Clum A."/>
            <person name="Lindquist E."/>
            <person name="Daum C."/>
            <person name="Ramamoorthy G.K."/>
            <person name="Gryganskyi A."/>
            <person name="Culley D."/>
            <person name="Magnuson J.K."/>
            <person name="James T.Y."/>
            <person name="O'Malley M.A."/>
            <person name="Stajich J.E."/>
            <person name="Spatafora J.W."/>
            <person name="Visel A."/>
            <person name="Grigoriev I.V."/>
        </authorList>
    </citation>
    <scope>NUCLEOTIDE SEQUENCE [LARGE SCALE GENOMIC DNA]</scope>
    <source>
        <strain evidence="2 3">JEL800</strain>
    </source>
</reference>